<dbReference type="InterPro" id="IPR043151">
    <property type="entry name" value="BAH_sf"/>
</dbReference>
<dbReference type="GO" id="GO:0003682">
    <property type="term" value="F:chromatin binding"/>
    <property type="evidence" value="ECO:0007669"/>
    <property type="project" value="TreeGrafter"/>
</dbReference>
<evidence type="ECO:0000256" key="6">
    <source>
        <dbReference type="ARBA" id="ARBA00023163"/>
    </source>
</evidence>
<keyword evidence="11" id="KW-1185">Reference proteome</keyword>
<dbReference type="PANTHER" id="PTHR16062">
    <property type="entry name" value="SWI/SNF-RELATED"/>
    <property type="match status" value="1"/>
</dbReference>
<sequence>MKSLVGLKDKEGNFLHETFAELPSKEDYPLYYKIIKDPVDLELVSSKLLAFSYFPAVFQEVYKEITNACVSTNPIEGLDSHSSLLMNFINDLYLMCNNAMQFNDNHSKPYMHARQLKESLADFVEKQLDDHEGERLGQLQQPSGTSHVDVLSFFQKLLLGFIEELCLIQENGLNISEAFHTLPLKKVYTDYYVVIKRPIDLSIVRKRIHEGAYESVRSFLEDVDQIWENAKQYNKEGYHIRYFPASFRYIFPKRSDIYRHACTLQAFCRAKTKEFEFVLHFASFINHYSRRIRNKALVKWKKNCRSYINWQEVLESEGVEEASVPSYAPMSVKNEHNSTRTVCHIDGKLPKMAESGVFLSKESALLQLKLLICEMLAVIENENGFRIITPFLTLPNQHDFPDYYEVIQSPIDFNTIREKSVLVDYSMESLIEDVGLLLANARAYNAEGSQVSLHFCLLVSLGLYWFAIFCWGDLPGEHYFAWPIPPFYSIVLAPFCFFHTNSFDKVIGPCCVMHVRDYVRYYHKDFPEERKGTALTVFVCELKYEDKNRQLSPIKKWECPEKEFN</sequence>
<dbReference type="PANTHER" id="PTHR16062:SF19">
    <property type="entry name" value="PROTEIN POLYBROMO-1"/>
    <property type="match status" value="1"/>
</dbReference>
<organism evidence="10 11">
    <name type="scientific">Zophobas morio</name>
    <dbReference type="NCBI Taxonomy" id="2755281"/>
    <lineage>
        <taxon>Eukaryota</taxon>
        <taxon>Metazoa</taxon>
        <taxon>Ecdysozoa</taxon>
        <taxon>Arthropoda</taxon>
        <taxon>Hexapoda</taxon>
        <taxon>Insecta</taxon>
        <taxon>Pterygota</taxon>
        <taxon>Neoptera</taxon>
        <taxon>Endopterygota</taxon>
        <taxon>Coleoptera</taxon>
        <taxon>Polyphaga</taxon>
        <taxon>Cucujiformia</taxon>
        <taxon>Tenebrionidae</taxon>
        <taxon>Zophobas</taxon>
    </lineage>
</organism>
<dbReference type="Proteomes" id="UP001168821">
    <property type="component" value="Unassembled WGS sequence"/>
</dbReference>
<feature type="domain" description="Bromo" evidence="9">
    <location>
        <begin position="11"/>
        <end position="110"/>
    </location>
</feature>
<dbReference type="PROSITE" id="PS50014">
    <property type="entry name" value="BROMODOMAIN_2"/>
    <property type="match status" value="3"/>
</dbReference>
<keyword evidence="3" id="KW-0156">Chromatin regulator</keyword>
<gene>
    <name evidence="10" type="ORF">Zmor_012171</name>
</gene>
<keyword evidence="6" id="KW-0804">Transcription</keyword>
<feature type="domain" description="Bromo" evidence="9">
    <location>
        <begin position="171"/>
        <end position="241"/>
    </location>
</feature>
<evidence type="ECO:0000256" key="2">
    <source>
        <dbReference type="ARBA" id="ARBA00022737"/>
    </source>
</evidence>
<proteinExistence type="predicted"/>
<dbReference type="GO" id="GO:0006368">
    <property type="term" value="P:transcription elongation by RNA polymerase II"/>
    <property type="evidence" value="ECO:0007669"/>
    <property type="project" value="TreeGrafter"/>
</dbReference>
<protein>
    <recommendedName>
        <fullName evidence="9">Bromo domain-containing protein</fullName>
    </recommendedName>
</protein>
<evidence type="ECO:0000256" key="7">
    <source>
        <dbReference type="ARBA" id="ARBA00023242"/>
    </source>
</evidence>
<comment type="subcellular location">
    <subcellularLocation>
        <location evidence="1">Nucleus</location>
    </subcellularLocation>
</comment>
<evidence type="ECO:0000256" key="1">
    <source>
        <dbReference type="ARBA" id="ARBA00004123"/>
    </source>
</evidence>
<dbReference type="PRINTS" id="PR00503">
    <property type="entry name" value="BROMODOMAIN"/>
</dbReference>
<dbReference type="CDD" id="cd04369">
    <property type="entry name" value="Bromodomain"/>
    <property type="match status" value="1"/>
</dbReference>
<evidence type="ECO:0000313" key="10">
    <source>
        <dbReference type="EMBL" id="KAJ3615948.1"/>
    </source>
</evidence>
<accession>A0AA38HGL4</accession>
<keyword evidence="4" id="KW-0805">Transcription regulation</keyword>
<feature type="domain" description="Bromo" evidence="9">
    <location>
        <begin position="383"/>
        <end position="452"/>
    </location>
</feature>
<evidence type="ECO:0000256" key="3">
    <source>
        <dbReference type="ARBA" id="ARBA00022853"/>
    </source>
</evidence>
<dbReference type="EMBL" id="JALNTZ010003807">
    <property type="protein sequence ID" value="KAJ3615948.1"/>
    <property type="molecule type" value="Genomic_DNA"/>
</dbReference>
<evidence type="ECO:0000256" key="8">
    <source>
        <dbReference type="PROSITE-ProRule" id="PRU00035"/>
    </source>
</evidence>
<dbReference type="SMART" id="SM00297">
    <property type="entry name" value="BROMO"/>
    <property type="match status" value="3"/>
</dbReference>
<evidence type="ECO:0000259" key="9">
    <source>
        <dbReference type="PROSITE" id="PS50014"/>
    </source>
</evidence>
<keyword evidence="5 8" id="KW-0103">Bromodomain</keyword>
<dbReference type="GO" id="GO:0016586">
    <property type="term" value="C:RSC-type complex"/>
    <property type="evidence" value="ECO:0007669"/>
    <property type="project" value="InterPro"/>
</dbReference>
<dbReference type="GO" id="GO:0006338">
    <property type="term" value="P:chromatin remodeling"/>
    <property type="evidence" value="ECO:0007669"/>
    <property type="project" value="InterPro"/>
</dbReference>
<dbReference type="InterPro" id="IPR037382">
    <property type="entry name" value="Rsc/polybromo"/>
</dbReference>
<dbReference type="AlphaFoldDB" id="A0AA38HGL4"/>
<dbReference type="InterPro" id="IPR001487">
    <property type="entry name" value="Bromodomain"/>
</dbReference>
<dbReference type="Gene3D" id="2.30.30.490">
    <property type="match status" value="1"/>
</dbReference>
<keyword evidence="2" id="KW-0677">Repeat</keyword>
<keyword evidence="7" id="KW-0539">Nucleus</keyword>
<dbReference type="SUPFAM" id="SSF47370">
    <property type="entry name" value="Bromodomain"/>
    <property type="match status" value="3"/>
</dbReference>
<evidence type="ECO:0000256" key="4">
    <source>
        <dbReference type="ARBA" id="ARBA00023015"/>
    </source>
</evidence>
<dbReference type="InterPro" id="IPR036427">
    <property type="entry name" value="Bromodomain-like_sf"/>
</dbReference>
<reference evidence="10" key="1">
    <citation type="journal article" date="2023" name="G3 (Bethesda)">
        <title>Whole genome assemblies of Zophobas morio and Tenebrio molitor.</title>
        <authorList>
            <person name="Kaur S."/>
            <person name="Stinson S.A."/>
            <person name="diCenzo G.C."/>
        </authorList>
    </citation>
    <scope>NUCLEOTIDE SEQUENCE</scope>
    <source>
        <strain evidence="10">QUZm001</strain>
    </source>
</reference>
<evidence type="ECO:0000313" key="11">
    <source>
        <dbReference type="Proteomes" id="UP001168821"/>
    </source>
</evidence>
<name>A0AA38HGL4_9CUCU</name>
<evidence type="ECO:0000256" key="5">
    <source>
        <dbReference type="ARBA" id="ARBA00023117"/>
    </source>
</evidence>
<comment type="caution">
    <text evidence="10">The sequence shown here is derived from an EMBL/GenBank/DDBJ whole genome shotgun (WGS) entry which is preliminary data.</text>
</comment>
<dbReference type="Pfam" id="PF00439">
    <property type="entry name" value="Bromodomain"/>
    <property type="match status" value="3"/>
</dbReference>
<dbReference type="Gene3D" id="1.20.920.10">
    <property type="entry name" value="Bromodomain-like"/>
    <property type="match status" value="3"/>
</dbReference>